<evidence type="ECO:0000313" key="3">
    <source>
        <dbReference type="Proteomes" id="UP000558488"/>
    </source>
</evidence>
<accession>A0A7J8A7Z8</accession>
<sequence>MLYTAWEVMGQSWNLASLGNAQHYPPKAIYSHPQHPGNQAPPRPKGAPENSNTAAPTLVTFANDKAVLGLCFQGLHWQNLTTEALSTPAAQFEKWSKSNSSTGVNTTAKKIAYTMLSPEAQASIVSYLSISSSDPCPLDKDANELSPTCNQNSSI</sequence>
<proteinExistence type="predicted"/>
<dbReference type="EMBL" id="JACAGB010000002">
    <property type="protein sequence ID" value="KAF6382652.1"/>
    <property type="molecule type" value="Genomic_DNA"/>
</dbReference>
<gene>
    <name evidence="2" type="ORF">mPipKuh1_009001</name>
</gene>
<reference evidence="2 3" key="1">
    <citation type="journal article" date="2020" name="Nature">
        <title>Six reference-quality genomes reveal evolution of bat adaptations.</title>
        <authorList>
            <person name="Jebb D."/>
            <person name="Huang Z."/>
            <person name="Pippel M."/>
            <person name="Hughes G.M."/>
            <person name="Lavrichenko K."/>
            <person name="Devanna P."/>
            <person name="Winkler S."/>
            <person name="Jermiin L.S."/>
            <person name="Skirmuntt E.C."/>
            <person name="Katzourakis A."/>
            <person name="Burkitt-Gray L."/>
            <person name="Ray D.A."/>
            <person name="Sullivan K.A.M."/>
            <person name="Roscito J.G."/>
            <person name="Kirilenko B.M."/>
            <person name="Davalos L.M."/>
            <person name="Corthals A.P."/>
            <person name="Power M.L."/>
            <person name="Jones G."/>
            <person name="Ransome R.D."/>
            <person name="Dechmann D.K.N."/>
            <person name="Locatelli A.G."/>
            <person name="Puechmaille S.J."/>
            <person name="Fedrigo O."/>
            <person name="Jarvis E.D."/>
            <person name="Hiller M."/>
            <person name="Vernes S.C."/>
            <person name="Myers E.W."/>
            <person name="Teeling E.C."/>
        </authorList>
    </citation>
    <scope>NUCLEOTIDE SEQUENCE [LARGE SCALE GENOMIC DNA]</scope>
    <source>
        <strain evidence="2">MPipKuh1</strain>
        <tissue evidence="2">Flight muscle</tissue>
    </source>
</reference>
<dbReference type="AlphaFoldDB" id="A0A7J8A7Z8"/>
<evidence type="ECO:0000313" key="2">
    <source>
        <dbReference type="EMBL" id="KAF6382652.1"/>
    </source>
</evidence>
<dbReference type="Proteomes" id="UP000558488">
    <property type="component" value="Unassembled WGS sequence"/>
</dbReference>
<evidence type="ECO:0000256" key="1">
    <source>
        <dbReference type="SAM" id="MobiDB-lite"/>
    </source>
</evidence>
<feature type="region of interest" description="Disordered" evidence="1">
    <location>
        <begin position="26"/>
        <end position="54"/>
    </location>
</feature>
<name>A0A7J8A7Z8_PIPKU</name>
<protein>
    <submittedName>
        <fullName evidence="2">Uncharacterized protein</fullName>
    </submittedName>
</protein>
<comment type="caution">
    <text evidence="2">The sequence shown here is derived from an EMBL/GenBank/DDBJ whole genome shotgun (WGS) entry which is preliminary data.</text>
</comment>
<keyword evidence="3" id="KW-1185">Reference proteome</keyword>
<organism evidence="2 3">
    <name type="scientific">Pipistrellus kuhlii</name>
    <name type="common">Kuhl's pipistrelle</name>
    <dbReference type="NCBI Taxonomy" id="59472"/>
    <lineage>
        <taxon>Eukaryota</taxon>
        <taxon>Metazoa</taxon>
        <taxon>Chordata</taxon>
        <taxon>Craniata</taxon>
        <taxon>Vertebrata</taxon>
        <taxon>Euteleostomi</taxon>
        <taxon>Mammalia</taxon>
        <taxon>Eutheria</taxon>
        <taxon>Laurasiatheria</taxon>
        <taxon>Chiroptera</taxon>
        <taxon>Yangochiroptera</taxon>
        <taxon>Vespertilionidae</taxon>
        <taxon>Pipistrellus</taxon>
    </lineage>
</organism>